<dbReference type="RefSeq" id="WP_189572523.1">
    <property type="nucleotide sequence ID" value="NZ_BMXI01000016.1"/>
</dbReference>
<dbReference type="EMBL" id="BMXI01000016">
    <property type="protein sequence ID" value="GHC63174.1"/>
    <property type="molecule type" value="Genomic_DNA"/>
</dbReference>
<protein>
    <recommendedName>
        <fullName evidence="3">Cytochrome c domain-containing protein</fullName>
    </recommendedName>
</protein>
<proteinExistence type="predicted"/>
<accession>A0A918TW90</accession>
<gene>
    <name evidence="1" type="ORF">GCM10007100_33330</name>
</gene>
<dbReference type="AlphaFoldDB" id="A0A918TW90"/>
<keyword evidence="2" id="KW-1185">Reference proteome</keyword>
<comment type="caution">
    <text evidence="1">The sequence shown here is derived from an EMBL/GenBank/DDBJ whole genome shotgun (WGS) entry which is preliminary data.</text>
</comment>
<organism evidence="1 2">
    <name type="scientific">Roseibacillus persicicus</name>
    <dbReference type="NCBI Taxonomy" id="454148"/>
    <lineage>
        <taxon>Bacteria</taxon>
        <taxon>Pseudomonadati</taxon>
        <taxon>Verrucomicrobiota</taxon>
        <taxon>Verrucomicrobiia</taxon>
        <taxon>Verrucomicrobiales</taxon>
        <taxon>Verrucomicrobiaceae</taxon>
        <taxon>Roseibacillus</taxon>
    </lineage>
</organism>
<evidence type="ECO:0000313" key="2">
    <source>
        <dbReference type="Proteomes" id="UP000644507"/>
    </source>
</evidence>
<reference evidence="1" key="1">
    <citation type="journal article" date="2014" name="Int. J. Syst. Evol. Microbiol.">
        <title>Complete genome sequence of Corynebacterium casei LMG S-19264T (=DSM 44701T), isolated from a smear-ripened cheese.</title>
        <authorList>
            <consortium name="US DOE Joint Genome Institute (JGI-PGF)"/>
            <person name="Walter F."/>
            <person name="Albersmeier A."/>
            <person name="Kalinowski J."/>
            <person name="Ruckert C."/>
        </authorList>
    </citation>
    <scope>NUCLEOTIDE SEQUENCE</scope>
    <source>
        <strain evidence="1">KCTC 12988</strain>
    </source>
</reference>
<name>A0A918TW90_9BACT</name>
<sequence>MTSRLAILFLTLAMPLHGQDFYEESPVKYSKTEADTALTRIQKRIESGESLLRGESDREILQEVLDILEVPVESQVLVYSKTSAQNSHISPWTPRAIYFSDNAYIGWVQNGNIETITFDKKLGAVFHLIDLNRREKGKAPEFRRERGCLSCHASSATDGAPGILVRSVYPDSGGRPLFDWGSFDTSHHSPVTERWGGWYVTGKAGPAGHLGNQTYTHDDGRKSLTGDGPVVDLSEHLNTKPYLGGGSSDVVALMILEHQVTVHNAILSGHLATQRFLFQNEAIRKATGEPADTPLSETYRHALEHYGDKIVRALLFEGEFEFVDDGAEGSEAFQKAFAAGATTSKDGRSLRDLRLYERLFKYRCSYMIYSDSFRDLQPLLKEEVLRKLRQILTEPEEHPDFGYLSKSERKRILKILEETLPVWKKLQE</sequence>
<evidence type="ECO:0000313" key="1">
    <source>
        <dbReference type="EMBL" id="GHC63174.1"/>
    </source>
</evidence>
<evidence type="ECO:0008006" key="3">
    <source>
        <dbReference type="Google" id="ProtNLM"/>
    </source>
</evidence>
<dbReference type="Proteomes" id="UP000644507">
    <property type="component" value="Unassembled WGS sequence"/>
</dbReference>
<reference evidence="1" key="2">
    <citation type="submission" date="2020-09" db="EMBL/GenBank/DDBJ databases">
        <authorList>
            <person name="Sun Q."/>
            <person name="Kim S."/>
        </authorList>
    </citation>
    <scope>NUCLEOTIDE SEQUENCE</scope>
    <source>
        <strain evidence="1">KCTC 12988</strain>
    </source>
</reference>